<evidence type="ECO:0000256" key="1">
    <source>
        <dbReference type="ARBA" id="ARBA00004651"/>
    </source>
</evidence>
<dbReference type="Proteomes" id="UP001596395">
    <property type="component" value="Unassembled WGS sequence"/>
</dbReference>
<sequence>MPRLSLLAPDVDRGRVLAYAAALAVLVAVLVAALGRAFADVTSLESLRALVLSTGPLAPATFVLAQAMQVVVAPIPGQTFAFLAGYLFGPWRGVAYSLLGATIGTYVAVRLASALGRERVERLVDDDALTSLDAIVDRRGLLATFLVFLVPGVPDDVVCFAAGLLGLDARDVALVSVLGRFPGYLVLTTAGAGVATDAYATTAVLLAAAGGATLLAYLERDRIYRALADVD</sequence>
<dbReference type="Pfam" id="PF09335">
    <property type="entry name" value="VTT_dom"/>
    <property type="match status" value="1"/>
</dbReference>
<keyword evidence="2" id="KW-1003">Cell membrane</keyword>
<evidence type="ECO:0000256" key="4">
    <source>
        <dbReference type="ARBA" id="ARBA00022989"/>
    </source>
</evidence>
<accession>A0ABD5VAJ4</accession>
<feature type="transmembrane region" description="Helical" evidence="6">
    <location>
        <begin position="198"/>
        <end position="218"/>
    </location>
</feature>
<evidence type="ECO:0000256" key="6">
    <source>
        <dbReference type="SAM" id="Phobius"/>
    </source>
</evidence>
<keyword evidence="5 6" id="KW-0472">Membrane</keyword>
<dbReference type="InterPro" id="IPR032816">
    <property type="entry name" value="VTT_dom"/>
</dbReference>
<evidence type="ECO:0000256" key="3">
    <source>
        <dbReference type="ARBA" id="ARBA00022692"/>
    </source>
</evidence>
<evidence type="ECO:0000313" key="9">
    <source>
        <dbReference type="Proteomes" id="UP001596395"/>
    </source>
</evidence>
<keyword evidence="4 6" id="KW-1133">Transmembrane helix</keyword>
<organism evidence="8 9">
    <name type="scientific">Halorubellus litoreus</name>
    <dbReference type="NCBI Taxonomy" id="755308"/>
    <lineage>
        <taxon>Archaea</taxon>
        <taxon>Methanobacteriati</taxon>
        <taxon>Methanobacteriota</taxon>
        <taxon>Stenosarchaea group</taxon>
        <taxon>Halobacteria</taxon>
        <taxon>Halobacteriales</taxon>
        <taxon>Halorubellaceae</taxon>
        <taxon>Halorubellus</taxon>
    </lineage>
</organism>
<dbReference type="PANTHER" id="PTHR12677:SF59">
    <property type="entry name" value="GOLGI APPARATUS MEMBRANE PROTEIN TVP38-RELATED"/>
    <property type="match status" value="1"/>
</dbReference>
<comment type="subcellular location">
    <subcellularLocation>
        <location evidence="1">Cell membrane</location>
        <topology evidence="1">Multi-pass membrane protein</topology>
    </subcellularLocation>
</comment>
<dbReference type="GO" id="GO:0005886">
    <property type="term" value="C:plasma membrane"/>
    <property type="evidence" value="ECO:0007669"/>
    <property type="project" value="UniProtKB-SubCell"/>
</dbReference>
<feature type="domain" description="VTT" evidence="7">
    <location>
        <begin position="75"/>
        <end position="192"/>
    </location>
</feature>
<dbReference type="PANTHER" id="PTHR12677">
    <property type="entry name" value="GOLGI APPARATUS MEMBRANE PROTEIN TVP38-RELATED"/>
    <property type="match status" value="1"/>
</dbReference>
<name>A0ABD5VAJ4_9EURY</name>
<dbReference type="InterPro" id="IPR015414">
    <property type="entry name" value="TMEM64"/>
</dbReference>
<keyword evidence="3 6" id="KW-0812">Transmembrane</keyword>
<dbReference type="EMBL" id="JBHSXN010000001">
    <property type="protein sequence ID" value="MFC6952350.1"/>
    <property type="molecule type" value="Genomic_DNA"/>
</dbReference>
<evidence type="ECO:0000259" key="7">
    <source>
        <dbReference type="Pfam" id="PF09335"/>
    </source>
</evidence>
<dbReference type="RefSeq" id="WP_336349333.1">
    <property type="nucleotide sequence ID" value="NZ_JAZAQL010000001.1"/>
</dbReference>
<protein>
    <submittedName>
        <fullName evidence="8">TVP38/TMEM64 family protein</fullName>
    </submittedName>
</protein>
<reference evidence="8 9" key="1">
    <citation type="journal article" date="2019" name="Int. J. Syst. Evol. Microbiol.">
        <title>The Global Catalogue of Microorganisms (GCM) 10K type strain sequencing project: providing services to taxonomists for standard genome sequencing and annotation.</title>
        <authorList>
            <consortium name="The Broad Institute Genomics Platform"/>
            <consortium name="The Broad Institute Genome Sequencing Center for Infectious Disease"/>
            <person name="Wu L."/>
            <person name="Ma J."/>
        </authorList>
    </citation>
    <scope>NUCLEOTIDE SEQUENCE [LARGE SCALE GENOMIC DNA]</scope>
    <source>
        <strain evidence="8 9">GX26</strain>
    </source>
</reference>
<dbReference type="AlphaFoldDB" id="A0ABD5VAJ4"/>
<evidence type="ECO:0000256" key="5">
    <source>
        <dbReference type="ARBA" id="ARBA00023136"/>
    </source>
</evidence>
<gene>
    <name evidence="8" type="ORF">ACFQGB_05705</name>
</gene>
<evidence type="ECO:0000313" key="8">
    <source>
        <dbReference type="EMBL" id="MFC6952350.1"/>
    </source>
</evidence>
<feature type="transmembrane region" description="Helical" evidence="6">
    <location>
        <begin position="141"/>
        <end position="165"/>
    </location>
</feature>
<feature type="transmembrane region" description="Helical" evidence="6">
    <location>
        <begin position="95"/>
        <end position="115"/>
    </location>
</feature>
<proteinExistence type="predicted"/>
<comment type="caution">
    <text evidence="8">The sequence shown here is derived from an EMBL/GenBank/DDBJ whole genome shotgun (WGS) entry which is preliminary data.</text>
</comment>
<evidence type="ECO:0000256" key="2">
    <source>
        <dbReference type="ARBA" id="ARBA00022475"/>
    </source>
</evidence>
<keyword evidence="9" id="KW-1185">Reference proteome</keyword>